<evidence type="ECO:0000313" key="3">
    <source>
        <dbReference type="Proteomes" id="UP000239939"/>
    </source>
</evidence>
<comment type="caution">
    <text evidence="2">The sequence shown here is derived from an EMBL/GenBank/DDBJ whole genome shotgun (WGS) entry which is preliminary data.</text>
</comment>
<name>A0A2S7EZQ9_9XANT</name>
<feature type="region of interest" description="Disordered" evidence="1">
    <location>
        <begin position="16"/>
        <end position="35"/>
    </location>
</feature>
<reference evidence="3" key="1">
    <citation type="submission" date="2016-08" db="EMBL/GenBank/DDBJ databases">
        <authorList>
            <person name="Merda D."/>
            <person name="Briand M."/>
            <person name="Taghouti G."/>
            <person name="Carrere S."/>
            <person name="Gouzy J."/>
            <person name="Portier P."/>
            <person name="Jacques M.-A."/>
            <person name="Fischer-Le Saux M."/>
        </authorList>
    </citation>
    <scope>NUCLEOTIDE SEQUENCE [LARGE SCALE GENOMIC DNA]</scope>
    <source>
        <strain evidence="3">CFBP1817</strain>
    </source>
</reference>
<dbReference type="AlphaFoldDB" id="A0A2S7EZQ9"/>
<evidence type="ECO:0000256" key="1">
    <source>
        <dbReference type="SAM" id="MobiDB-lite"/>
    </source>
</evidence>
<keyword evidence="3" id="KW-1185">Reference proteome</keyword>
<dbReference type="Proteomes" id="UP000239939">
    <property type="component" value="Unassembled WGS sequence"/>
</dbReference>
<accession>A0A2S7EZQ9</accession>
<protein>
    <submittedName>
        <fullName evidence="2">Uncharacterized protein</fullName>
    </submittedName>
</protein>
<gene>
    <name evidence="2" type="ORF">XpopCFBP1817_03800</name>
</gene>
<feature type="region of interest" description="Disordered" evidence="1">
    <location>
        <begin position="68"/>
        <end position="92"/>
    </location>
</feature>
<dbReference type="EMBL" id="MDEJ01000014">
    <property type="protein sequence ID" value="PPU98576.1"/>
    <property type="molecule type" value="Genomic_DNA"/>
</dbReference>
<proteinExistence type="predicted"/>
<organism evidence="2 3">
    <name type="scientific">Xanthomonas populi</name>
    <dbReference type="NCBI Taxonomy" id="53414"/>
    <lineage>
        <taxon>Bacteria</taxon>
        <taxon>Pseudomonadati</taxon>
        <taxon>Pseudomonadota</taxon>
        <taxon>Gammaproteobacteria</taxon>
        <taxon>Lysobacterales</taxon>
        <taxon>Lysobacteraceae</taxon>
        <taxon>Xanthomonas</taxon>
    </lineage>
</organism>
<feature type="compositionally biased region" description="Basic and acidic residues" evidence="1">
    <location>
        <begin position="23"/>
        <end position="35"/>
    </location>
</feature>
<sequence>MFDVAVMHLQMQDMRTPNAHAEVSSKRDDFSSGQRDCAEYTMRHAARKKPGAWRRPGDDQVLSRALETSRLDQAATPVSIKPPHTGLLHSNT</sequence>
<dbReference type="RefSeq" id="WP_128416066.1">
    <property type="nucleotide sequence ID" value="NZ_MDEJ01000014.1"/>
</dbReference>
<evidence type="ECO:0000313" key="2">
    <source>
        <dbReference type="EMBL" id="PPU98576.1"/>
    </source>
</evidence>